<dbReference type="InterPro" id="IPR001173">
    <property type="entry name" value="Glyco_trans_2-like"/>
</dbReference>
<keyword evidence="1" id="KW-0472">Membrane</keyword>
<dbReference type="CDD" id="cd04179">
    <property type="entry name" value="DPM_DPG-synthase_like"/>
    <property type="match status" value="1"/>
</dbReference>
<name>A0AA41QR96_9HYPH</name>
<evidence type="ECO:0000259" key="2">
    <source>
        <dbReference type="Pfam" id="PF00535"/>
    </source>
</evidence>
<accession>A0AA41QR96</accession>
<dbReference type="PANTHER" id="PTHR48090">
    <property type="entry name" value="UNDECAPRENYL-PHOSPHATE 4-DEOXY-4-FORMAMIDO-L-ARABINOSE TRANSFERASE-RELATED"/>
    <property type="match status" value="1"/>
</dbReference>
<dbReference type="Pfam" id="PF00535">
    <property type="entry name" value="Glycos_transf_2"/>
    <property type="match status" value="1"/>
</dbReference>
<dbReference type="SUPFAM" id="SSF53448">
    <property type="entry name" value="Nucleotide-diphospho-sugar transferases"/>
    <property type="match status" value="1"/>
</dbReference>
<dbReference type="Proteomes" id="UP001156140">
    <property type="component" value="Unassembled WGS sequence"/>
</dbReference>
<sequence length="312" mass="34047">MQQDGRWASLSVVVPAFNEQAGLGVTLEGLLSELPGAEIIVVDDCSTDDTSKIAIGYDVIVVRHTFNQGQGAALKTGMAHASRDYVAWFDADNEHRVEDLMRMAELVRSKELVAVIGQRRGSASFVRGAGKWLIRLVGKGLKINAGSDLNCGLRVFRREVILRYLPLIPDRFSASLVTTLTMIERRYPILFEPISVNERIGESTVRLRDGFEAMFLLLRSVLLFAPMRVFLPSGIALIGLGALYSAALAVWVGRGIPAAGLLMLVLGMLLIILGLIADQISQLRLSQLPQMQMAKRVSNTATTLLGRASDAE</sequence>
<reference evidence="3" key="1">
    <citation type="submission" date="2022-03" db="EMBL/GenBank/DDBJ databases">
        <title>The complete genome sequence of a Methyloterrigena soli.</title>
        <authorList>
            <person name="Zi Z."/>
        </authorList>
    </citation>
    <scope>NUCLEOTIDE SEQUENCE</scope>
    <source>
        <strain evidence="3">M48</strain>
    </source>
</reference>
<dbReference type="AlphaFoldDB" id="A0AA41QR96"/>
<dbReference type="EMBL" id="JALAZD010000002">
    <property type="protein sequence ID" value="MCI0128544.1"/>
    <property type="molecule type" value="Genomic_DNA"/>
</dbReference>
<keyword evidence="1" id="KW-1133">Transmembrane helix</keyword>
<feature type="domain" description="Glycosyltransferase 2-like" evidence="2">
    <location>
        <begin position="11"/>
        <end position="123"/>
    </location>
</feature>
<proteinExistence type="predicted"/>
<feature type="transmembrane region" description="Helical" evidence="1">
    <location>
        <begin position="229"/>
        <end position="252"/>
    </location>
</feature>
<dbReference type="PANTHER" id="PTHR48090:SF7">
    <property type="entry name" value="RFBJ PROTEIN"/>
    <property type="match status" value="1"/>
</dbReference>
<dbReference type="InterPro" id="IPR050256">
    <property type="entry name" value="Glycosyltransferase_2"/>
</dbReference>
<gene>
    <name evidence="3" type="ORF">ML536_17055</name>
</gene>
<feature type="transmembrane region" description="Helical" evidence="1">
    <location>
        <begin position="258"/>
        <end position="277"/>
    </location>
</feature>
<keyword evidence="1" id="KW-0812">Transmembrane</keyword>
<keyword evidence="4" id="KW-1185">Reference proteome</keyword>
<evidence type="ECO:0000313" key="3">
    <source>
        <dbReference type="EMBL" id="MCI0128544.1"/>
    </source>
</evidence>
<evidence type="ECO:0000256" key="1">
    <source>
        <dbReference type="SAM" id="Phobius"/>
    </source>
</evidence>
<dbReference type="Gene3D" id="3.90.550.10">
    <property type="entry name" value="Spore Coat Polysaccharide Biosynthesis Protein SpsA, Chain A"/>
    <property type="match status" value="1"/>
</dbReference>
<organism evidence="3 4">
    <name type="scientific">Paradevosia shaoguanensis</name>
    <dbReference type="NCBI Taxonomy" id="1335043"/>
    <lineage>
        <taxon>Bacteria</taxon>
        <taxon>Pseudomonadati</taxon>
        <taxon>Pseudomonadota</taxon>
        <taxon>Alphaproteobacteria</taxon>
        <taxon>Hyphomicrobiales</taxon>
        <taxon>Devosiaceae</taxon>
        <taxon>Paradevosia</taxon>
    </lineage>
</organism>
<comment type="caution">
    <text evidence="3">The sequence shown here is derived from an EMBL/GenBank/DDBJ whole genome shotgun (WGS) entry which is preliminary data.</text>
</comment>
<protein>
    <submittedName>
        <fullName evidence="3">Glycosyltransferase family 2 protein</fullName>
    </submittedName>
</protein>
<dbReference type="RefSeq" id="WP_160176302.1">
    <property type="nucleotide sequence ID" value="NZ_CP068983.1"/>
</dbReference>
<dbReference type="InterPro" id="IPR029044">
    <property type="entry name" value="Nucleotide-diphossugar_trans"/>
</dbReference>
<evidence type="ECO:0000313" key="4">
    <source>
        <dbReference type="Proteomes" id="UP001156140"/>
    </source>
</evidence>